<evidence type="ECO:0000313" key="2">
    <source>
        <dbReference type="Proteomes" id="UP000605805"/>
    </source>
</evidence>
<dbReference type="InterPro" id="IPR036748">
    <property type="entry name" value="MTH938-like_sf"/>
</dbReference>
<dbReference type="Proteomes" id="UP000605805">
    <property type="component" value="Unassembled WGS sequence"/>
</dbReference>
<protein>
    <recommendedName>
        <fullName evidence="3">Mth938-like domain-containing protein</fullName>
    </recommendedName>
</protein>
<comment type="caution">
    <text evidence="1">The sequence shown here is derived from an EMBL/GenBank/DDBJ whole genome shotgun (WGS) entry which is preliminary data.</text>
</comment>
<dbReference type="AlphaFoldDB" id="A0A832YXX8"/>
<dbReference type="InterPro" id="IPR034096">
    <property type="entry name" value="AAMDC"/>
</dbReference>
<dbReference type="PANTHER" id="PTHR15811">
    <property type="entry name" value="MTH938 DOMAIN-CONTAINING PROTEIN"/>
    <property type="match status" value="1"/>
</dbReference>
<dbReference type="GO" id="GO:0005737">
    <property type="term" value="C:cytoplasm"/>
    <property type="evidence" value="ECO:0007669"/>
    <property type="project" value="TreeGrafter"/>
</dbReference>
<evidence type="ECO:0008006" key="3">
    <source>
        <dbReference type="Google" id="ProtNLM"/>
    </source>
</evidence>
<dbReference type="EMBL" id="DQTV01000043">
    <property type="protein sequence ID" value="HIP56864.1"/>
    <property type="molecule type" value="Genomic_DNA"/>
</dbReference>
<name>A0A832YXX8_9CREN</name>
<dbReference type="SUPFAM" id="SSF64076">
    <property type="entry name" value="MTH938-like"/>
    <property type="match status" value="1"/>
</dbReference>
<dbReference type="CDD" id="cd05126">
    <property type="entry name" value="Mth938"/>
    <property type="match status" value="1"/>
</dbReference>
<accession>A0A832YXX8</accession>
<dbReference type="PANTHER" id="PTHR15811:SF5">
    <property type="entry name" value="MTH938 DOMAIN-CONTAINING PROTEIN"/>
    <property type="match status" value="1"/>
</dbReference>
<reference evidence="1" key="1">
    <citation type="journal article" date="2020" name="ISME J.">
        <title>Gammaproteobacteria mediating utilization of methyl-, sulfur- and petroleum organic compounds in deep ocean hydrothermal plumes.</title>
        <authorList>
            <person name="Zhou Z."/>
            <person name="Liu Y."/>
            <person name="Pan J."/>
            <person name="Cron B.R."/>
            <person name="Toner B.M."/>
            <person name="Anantharaman K."/>
            <person name="Breier J.A."/>
            <person name="Dick G.J."/>
            <person name="Li M."/>
        </authorList>
    </citation>
    <scope>NUCLEOTIDE SEQUENCE</scope>
    <source>
        <strain evidence="1">SZUA-1435</strain>
    </source>
</reference>
<organism evidence="1 2">
    <name type="scientific">Ignisphaera aggregans</name>
    <dbReference type="NCBI Taxonomy" id="334771"/>
    <lineage>
        <taxon>Archaea</taxon>
        <taxon>Thermoproteota</taxon>
        <taxon>Thermoprotei</taxon>
        <taxon>Desulfurococcales</taxon>
        <taxon>Desulfurococcaceae</taxon>
        <taxon>Ignisphaera</taxon>
    </lineage>
</organism>
<dbReference type="InterPro" id="IPR007523">
    <property type="entry name" value="NDUFAF3/AAMDC"/>
</dbReference>
<evidence type="ECO:0000313" key="1">
    <source>
        <dbReference type="EMBL" id="HIP56864.1"/>
    </source>
</evidence>
<dbReference type="Gene3D" id="3.40.1230.10">
    <property type="entry name" value="MTH938-like"/>
    <property type="match status" value="1"/>
</dbReference>
<proteinExistence type="predicted"/>
<dbReference type="Pfam" id="PF04430">
    <property type="entry name" value="DUF498"/>
    <property type="match status" value="1"/>
</dbReference>
<sequence>MSQLSGEILPQPLVDDYEFGYIVIGGKGYRHDVIITPTRVVADWWRLEGHRLQIPDVRDYMAEDVEAVVIGTGYDGLMRVDPEVVEEFRKRGVEVYIAKTREAVEIYNDLVRRGKKVLAFLHLTC</sequence>
<gene>
    <name evidence="1" type="ORF">EYH02_02175</name>
</gene>